<evidence type="ECO:0000313" key="1">
    <source>
        <dbReference type="EMBL" id="KAF7255985.1"/>
    </source>
</evidence>
<name>A0A8S9YM73_9TREM</name>
<organism evidence="1 2">
    <name type="scientific">Paragonimus skrjabini miyazakii</name>
    <dbReference type="NCBI Taxonomy" id="59628"/>
    <lineage>
        <taxon>Eukaryota</taxon>
        <taxon>Metazoa</taxon>
        <taxon>Spiralia</taxon>
        <taxon>Lophotrochozoa</taxon>
        <taxon>Platyhelminthes</taxon>
        <taxon>Trematoda</taxon>
        <taxon>Digenea</taxon>
        <taxon>Plagiorchiida</taxon>
        <taxon>Troglotremata</taxon>
        <taxon>Troglotrematidae</taxon>
        <taxon>Paragonimus</taxon>
    </lineage>
</organism>
<sequence length="98" mass="11161">MRPHCEHRTRLTLFVTPHVNCLRCTSHANGADHLHICGGDCMATSCLTEYRPQSHGKQVNHCMDSVIRVVNLIDLFSTMVNARIRMDKRDSNIISFKP</sequence>
<protein>
    <submittedName>
        <fullName evidence="1">Uncharacterized protein</fullName>
    </submittedName>
</protein>
<gene>
    <name evidence="1" type="ORF">EG68_07175</name>
</gene>
<keyword evidence="2" id="KW-1185">Reference proteome</keyword>
<dbReference type="AlphaFoldDB" id="A0A8S9YM73"/>
<dbReference type="Proteomes" id="UP000822476">
    <property type="component" value="Unassembled WGS sequence"/>
</dbReference>
<dbReference type="EMBL" id="JTDE01003507">
    <property type="protein sequence ID" value="KAF7255985.1"/>
    <property type="molecule type" value="Genomic_DNA"/>
</dbReference>
<reference evidence="1" key="1">
    <citation type="submission" date="2019-07" db="EMBL/GenBank/DDBJ databases">
        <title>Annotation for the trematode Paragonimus miyazaki's.</title>
        <authorList>
            <person name="Choi Y.-J."/>
        </authorList>
    </citation>
    <scope>NUCLEOTIDE SEQUENCE</scope>
    <source>
        <strain evidence="1">Japan</strain>
    </source>
</reference>
<proteinExistence type="predicted"/>
<accession>A0A8S9YM73</accession>
<evidence type="ECO:0000313" key="2">
    <source>
        <dbReference type="Proteomes" id="UP000822476"/>
    </source>
</evidence>
<comment type="caution">
    <text evidence="1">The sequence shown here is derived from an EMBL/GenBank/DDBJ whole genome shotgun (WGS) entry which is preliminary data.</text>
</comment>